<keyword evidence="3" id="KW-1185">Reference proteome</keyword>
<organism evidence="2 3">
    <name type="scientific">Stieleria neptunia</name>
    <dbReference type="NCBI Taxonomy" id="2527979"/>
    <lineage>
        <taxon>Bacteria</taxon>
        <taxon>Pseudomonadati</taxon>
        <taxon>Planctomycetota</taxon>
        <taxon>Planctomycetia</taxon>
        <taxon>Pirellulales</taxon>
        <taxon>Pirellulaceae</taxon>
        <taxon>Stieleria</taxon>
    </lineage>
</organism>
<protein>
    <submittedName>
        <fullName evidence="2">Transposase IS200 like protein</fullName>
    </submittedName>
</protein>
<dbReference type="RefSeq" id="WP_145385306.1">
    <property type="nucleotide sequence ID" value="NZ_CP037423.1"/>
</dbReference>
<dbReference type="OrthoDB" id="9798161at2"/>
<name>A0A518HL87_9BACT</name>
<dbReference type="Pfam" id="PF01797">
    <property type="entry name" value="Y1_Tnp"/>
    <property type="match status" value="1"/>
</dbReference>
<dbReference type="PANTHER" id="PTHR33360:SF2">
    <property type="entry name" value="TRANSPOSASE FOR INSERTION SEQUENCE ELEMENT IS200"/>
    <property type="match status" value="1"/>
</dbReference>
<sequence length="150" mass="17745">MGQSLVQIYVHLIYSTKCRRPFLKDPEFRQRLFAYKAGICNKQGCPAVIIGGVEDHVHLLCRLGKTIDIAKFVQSLKRPSSDWIKEESSIRNFYWQTGYGAFSISPGHVDGLTEYIRDQEIHHRKESFQDEFRRICKRYQIEIDERYVWD</sequence>
<dbReference type="SUPFAM" id="SSF143422">
    <property type="entry name" value="Transposase IS200-like"/>
    <property type="match status" value="1"/>
</dbReference>
<dbReference type="PANTHER" id="PTHR33360">
    <property type="entry name" value="TRANSPOSASE FOR INSERTION SEQUENCE ELEMENT IS200"/>
    <property type="match status" value="1"/>
</dbReference>
<feature type="domain" description="Transposase IS200-like" evidence="1">
    <location>
        <begin position="5"/>
        <end position="119"/>
    </location>
</feature>
<gene>
    <name evidence="2" type="ORF">Enr13x_14500</name>
</gene>
<dbReference type="GO" id="GO:0004803">
    <property type="term" value="F:transposase activity"/>
    <property type="evidence" value="ECO:0007669"/>
    <property type="project" value="InterPro"/>
</dbReference>
<reference evidence="2 3" key="1">
    <citation type="submission" date="2019-03" db="EMBL/GenBank/DDBJ databases">
        <title>Deep-cultivation of Planctomycetes and their phenomic and genomic characterization uncovers novel biology.</title>
        <authorList>
            <person name="Wiegand S."/>
            <person name="Jogler M."/>
            <person name="Boedeker C."/>
            <person name="Pinto D."/>
            <person name="Vollmers J."/>
            <person name="Rivas-Marin E."/>
            <person name="Kohn T."/>
            <person name="Peeters S.H."/>
            <person name="Heuer A."/>
            <person name="Rast P."/>
            <person name="Oberbeckmann S."/>
            <person name="Bunk B."/>
            <person name="Jeske O."/>
            <person name="Meyerdierks A."/>
            <person name="Storesund J.E."/>
            <person name="Kallscheuer N."/>
            <person name="Luecker S."/>
            <person name="Lage O.M."/>
            <person name="Pohl T."/>
            <person name="Merkel B.J."/>
            <person name="Hornburger P."/>
            <person name="Mueller R.-W."/>
            <person name="Bruemmer F."/>
            <person name="Labrenz M."/>
            <person name="Spormann A.M."/>
            <person name="Op den Camp H."/>
            <person name="Overmann J."/>
            <person name="Amann R."/>
            <person name="Jetten M.S.M."/>
            <person name="Mascher T."/>
            <person name="Medema M.H."/>
            <person name="Devos D.P."/>
            <person name="Kaster A.-K."/>
            <person name="Ovreas L."/>
            <person name="Rohde M."/>
            <person name="Galperin M.Y."/>
            <person name="Jogler C."/>
        </authorList>
    </citation>
    <scope>NUCLEOTIDE SEQUENCE [LARGE SCALE GENOMIC DNA]</scope>
    <source>
        <strain evidence="2 3">Enr13</strain>
    </source>
</reference>
<evidence type="ECO:0000259" key="1">
    <source>
        <dbReference type="SMART" id="SM01321"/>
    </source>
</evidence>
<accession>A0A518HL87</accession>
<evidence type="ECO:0000313" key="2">
    <source>
        <dbReference type="EMBL" id="QDV41607.1"/>
    </source>
</evidence>
<proteinExistence type="predicted"/>
<dbReference type="InterPro" id="IPR002686">
    <property type="entry name" value="Transposase_17"/>
</dbReference>
<dbReference type="AlphaFoldDB" id="A0A518HL87"/>
<dbReference type="Gene3D" id="3.30.70.1290">
    <property type="entry name" value="Transposase IS200-like"/>
    <property type="match status" value="1"/>
</dbReference>
<dbReference type="KEGG" id="snep:Enr13x_14500"/>
<evidence type="ECO:0000313" key="3">
    <source>
        <dbReference type="Proteomes" id="UP000319004"/>
    </source>
</evidence>
<dbReference type="SMART" id="SM01321">
    <property type="entry name" value="Y1_Tnp"/>
    <property type="match status" value="1"/>
</dbReference>
<dbReference type="GO" id="GO:0006313">
    <property type="term" value="P:DNA transposition"/>
    <property type="evidence" value="ECO:0007669"/>
    <property type="project" value="InterPro"/>
</dbReference>
<dbReference type="GO" id="GO:0003677">
    <property type="term" value="F:DNA binding"/>
    <property type="evidence" value="ECO:0007669"/>
    <property type="project" value="InterPro"/>
</dbReference>
<dbReference type="InterPro" id="IPR036515">
    <property type="entry name" value="Transposase_17_sf"/>
</dbReference>
<dbReference type="Proteomes" id="UP000319004">
    <property type="component" value="Chromosome"/>
</dbReference>
<dbReference type="EMBL" id="CP037423">
    <property type="protein sequence ID" value="QDV41607.1"/>
    <property type="molecule type" value="Genomic_DNA"/>
</dbReference>